<name>A0A5B7JD86_PORTR</name>
<proteinExistence type="predicted"/>
<dbReference type="EMBL" id="VSRR010086018">
    <property type="protein sequence ID" value="MPC90918.1"/>
    <property type="molecule type" value="Genomic_DNA"/>
</dbReference>
<accession>A0A5B7JD86</accession>
<keyword evidence="3" id="KW-1185">Reference proteome</keyword>
<sequence>MITKPSPDMAGGLAEFDRLCEARRLSYRQGTCRHLCGGGGKPCVRWNSKSGKRGRSDGAEGGDKWSGRGGRVSMCASVSVCWVVPTSAHSIPYDPLSFSLSQ</sequence>
<organism evidence="2 3">
    <name type="scientific">Portunus trituberculatus</name>
    <name type="common">Swimming crab</name>
    <name type="synonym">Neptunus trituberculatus</name>
    <dbReference type="NCBI Taxonomy" id="210409"/>
    <lineage>
        <taxon>Eukaryota</taxon>
        <taxon>Metazoa</taxon>
        <taxon>Ecdysozoa</taxon>
        <taxon>Arthropoda</taxon>
        <taxon>Crustacea</taxon>
        <taxon>Multicrustacea</taxon>
        <taxon>Malacostraca</taxon>
        <taxon>Eumalacostraca</taxon>
        <taxon>Eucarida</taxon>
        <taxon>Decapoda</taxon>
        <taxon>Pleocyemata</taxon>
        <taxon>Brachyura</taxon>
        <taxon>Eubrachyura</taxon>
        <taxon>Portunoidea</taxon>
        <taxon>Portunidae</taxon>
        <taxon>Portuninae</taxon>
        <taxon>Portunus</taxon>
    </lineage>
</organism>
<protein>
    <submittedName>
        <fullName evidence="2">Uncharacterized protein</fullName>
    </submittedName>
</protein>
<gene>
    <name evidence="2" type="ORF">E2C01_085922</name>
</gene>
<dbReference type="AlphaFoldDB" id="A0A5B7JD86"/>
<reference evidence="2 3" key="1">
    <citation type="submission" date="2019-05" db="EMBL/GenBank/DDBJ databases">
        <title>Another draft genome of Portunus trituberculatus and its Hox gene families provides insights of decapod evolution.</title>
        <authorList>
            <person name="Jeong J.-H."/>
            <person name="Song I."/>
            <person name="Kim S."/>
            <person name="Choi T."/>
            <person name="Kim D."/>
            <person name="Ryu S."/>
            <person name="Kim W."/>
        </authorList>
    </citation>
    <scope>NUCLEOTIDE SEQUENCE [LARGE SCALE GENOMIC DNA]</scope>
    <source>
        <tissue evidence="2">Muscle</tissue>
    </source>
</reference>
<evidence type="ECO:0000313" key="2">
    <source>
        <dbReference type="EMBL" id="MPC90918.1"/>
    </source>
</evidence>
<feature type="compositionally biased region" description="Basic and acidic residues" evidence="1">
    <location>
        <begin position="54"/>
        <end position="66"/>
    </location>
</feature>
<dbReference type="Proteomes" id="UP000324222">
    <property type="component" value="Unassembled WGS sequence"/>
</dbReference>
<evidence type="ECO:0000313" key="3">
    <source>
        <dbReference type="Proteomes" id="UP000324222"/>
    </source>
</evidence>
<comment type="caution">
    <text evidence="2">The sequence shown here is derived from an EMBL/GenBank/DDBJ whole genome shotgun (WGS) entry which is preliminary data.</text>
</comment>
<feature type="region of interest" description="Disordered" evidence="1">
    <location>
        <begin position="47"/>
        <end position="70"/>
    </location>
</feature>
<evidence type="ECO:0000256" key="1">
    <source>
        <dbReference type="SAM" id="MobiDB-lite"/>
    </source>
</evidence>